<dbReference type="KEGG" id="slx:SLAV_35620"/>
<name>A0A2K8PSU0_STRLA</name>
<feature type="transmembrane region" description="Helical" evidence="8">
    <location>
        <begin position="12"/>
        <end position="34"/>
    </location>
</feature>
<keyword evidence="6 8" id="KW-0472">Membrane</keyword>
<dbReference type="PANTHER" id="PTHR23517">
    <property type="entry name" value="RESISTANCE PROTEIN MDTM, PUTATIVE-RELATED-RELATED"/>
    <property type="match status" value="1"/>
</dbReference>
<feature type="transmembrane region" description="Helical" evidence="8">
    <location>
        <begin position="307"/>
        <end position="334"/>
    </location>
</feature>
<dbReference type="GO" id="GO:0022857">
    <property type="term" value="F:transmembrane transporter activity"/>
    <property type="evidence" value="ECO:0007669"/>
    <property type="project" value="InterPro"/>
</dbReference>
<dbReference type="AlphaFoldDB" id="A0A2K8PSU0"/>
<dbReference type="InterPro" id="IPR011701">
    <property type="entry name" value="MFS"/>
</dbReference>
<dbReference type="RefSeq" id="WP_030230336.1">
    <property type="nucleotide sequence ID" value="NZ_CP024985.1"/>
</dbReference>
<protein>
    <submittedName>
        <fullName evidence="9">Multidrug resistance protein MdtH</fullName>
    </submittedName>
</protein>
<feature type="region of interest" description="Disordered" evidence="7">
    <location>
        <begin position="399"/>
        <end position="425"/>
    </location>
</feature>
<organism evidence="9 10">
    <name type="scientific">Streptomyces lavendulae subsp. lavendulae</name>
    <dbReference type="NCBI Taxonomy" id="58340"/>
    <lineage>
        <taxon>Bacteria</taxon>
        <taxon>Bacillati</taxon>
        <taxon>Actinomycetota</taxon>
        <taxon>Actinomycetes</taxon>
        <taxon>Kitasatosporales</taxon>
        <taxon>Streptomycetaceae</taxon>
        <taxon>Streptomyces</taxon>
    </lineage>
</organism>
<keyword evidence="10" id="KW-1185">Reference proteome</keyword>
<feature type="transmembrane region" description="Helical" evidence="8">
    <location>
        <begin position="280"/>
        <end position="301"/>
    </location>
</feature>
<feature type="transmembrane region" description="Helical" evidence="8">
    <location>
        <begin position="245"/>
        <end position="268"/>
    </location>
</feature>
<evidence type="ECO:0000256" key="5">
    <source>
        <dbReference type="ARBA" id="ARBA00022989"/>
    </source>
</evidence>
<dbReference type="Proteomes" id="UP000231791">
    <property type="component" value="Chromosome"/>
</dbReference>
<feature type="transmembrane region" description="Helical" evidence="8">
    <location>
        <begin position="142"/>
        <end position="158"/>
    </location>
</feature>
<evidence type="ECO:0000256" key="7">
    <source>
        <dbReference type="SAM" id="MobiDB-lite"/>
    </source>
</evidence>
<dbReference type="EMBL" id="CP024985">
    <property type="protein sequence ID" value="ATZ28893.1"/>
    <property type="molecule type" value="Genomic_DNA"/>
</dbReference>
<feature type="transmembrane region" description="Helical" evidence="8">
    <location>
        <begin position="346"/>
        <end position="368"/>
    </location>
</feature>
<keyword evidence="2" id="KW-0813">Transport</keyword>
<evidence type="ECO:0000313" key="10">
    <source>
        <dbReference type="Proteomes" id="UP000231791"/>
    </source>
</evidence>
<keyword evidence="5 8" id="KW-1133">Transmembrane helix</keyword>
<evidence type="ECO:0000256" key="2">
    <source>
        <dbReference type="ARBA" id="ARBA00022448"/>
    </source>
</evidence>
<feature type="transmembrane region" description="Helical" evidence="8">
    <location>
        <begin position="46"/>
        <end position="67"/>
    </location>
</feature>
<reference evidence="9 10" key="1">
    <citation type="submission" date="2017-11" db="EMBL/GenBank/DDBJ databases">
        <title>Complete genome sequence of Streptomyces lavendulae subsp. lavendulae CCM 3239 (formerly 'Streptomyces aureofaciens CCM 3239'), the producer of the angucycline-type antibiotic auricin.</title>
        <authorList>
            <person name="Busche T."/>
            <person name="Novakova R."/>
            <person name="Al'Dilaimi A."/>
            <person name="Homerova D."/>
            <person name="Feckova L."/>
            <person name="Rezuchova B."/>
            <person name="Mingyar E."/>
            <person name="Csolleiova D."/>
            <person name="Bekeova C."/>
            <person name="Winkler A."/>
            <person name="Sevcikova B."/>
            <person name="Kalinowski J."/>
            <person name="Kormanec J."/>
            <person name="Ruckert C."/>
        </authorList>
    </citation>
    <scope>NUCLEOTIDE SEQUENCE [LARGE SCALE GENOMIC DNA]</scope>
    <source>
        <strain evidence="9 10">CCM 3239</strain>
    </source>
</reference>
<dbReference type="InterPro" id="IPR020846">
    <property type="entry name" value="MFS_dom"/>
</dbReference>
<feature type="transmembrane region" description="Helical" evidence="8">
    <location>
        <begin position="164"/>
        <end position="185"/>
    </location>
</feature>
<dbReference type="SUPFAM" id="SSF103473">
    <property type="entry name" value="MFS general substrate transporter"/>
    <property type="match status" value="1"/>
</dbReference>
<gene>
    <name evidence="9" type="primary">mdtH4</name>
    <name evidence="9" type="ORF">SLAV_35620</name>
</gene>
<dbReference type="PANTHER" id="PTHR23517:SF2">
    <property type="entry name" value="MULTIDRUG RESISTANCE PROTEIN MDTH"/>
    <property type="match status" value="1"/>
</dbReference>
<keyword evidence="3" id="KW-1003">Cell membrane</keyword>
<evidence type="ECO:0000256" key="4">
    <source>
        <dbReference type="ARBA" id="ARBA00022692"/>
    </source>
</evidence>
<sequence>MTGTRLSAKTRYMLGMVVDATGAGMYLPLSLLYFHHVTGLPLTQVGTLMTAAAVIGLISNPAAGVLIDRFGARAVVTGGYLLRAAGFCTYPLVDNGVSMFAVILLVALGDTSYPPAIQSFIAEFVRGTERDKLLAAQRSLRNAGLGVGGLIAGAVLALGSDAFYYVIVFCTAAGYVLAAVCFGSIPIPRTAPDPAAPRVSRKGGYRLVARNRPFLALTLLNVPTAFGYTVLAVGIPAYVTQDLGASTSLVGVLYAVNTVGIALLQIPVTRALVAFRRTRAVALGAAVFASSFVVFAALAGVADKSVVLVGVFVATALFTAGELMHGATASALCAQAAPEETRGRHLAVYQLSWAVPSALAPAVLTALLTLSPTAMWVVLAAGATVSALGVLRLESRLPQEAVHPRPRPEPEPQPVQGHSAEPART</sequence>
<accession>A0A2K8PSU0</accession>
<evidence type="ECO:0000256" key="8">
    <source>
        <dbReference type="SAM" id="Phobius"/>
    </source>
</evidence>
<evidence type="ECO:0000313" key="9">
    <source>
        <dbReference type="EMBL" id="ATZ28893.1"/>
    </source>
</evidence>
<proteinExistence type="predicted"/>
<dbReference type="GO" id="GO:0005886">
    <property type="term" value="C:plasma membrane"/>
    <property type="evidence" value="ECO:0007669"/>
    <property type="project" value="UniProtKB-SubCell"/>
</dbReference>
<feature type="transmembrane region" description="Helical" evidence="8">
    <location>
        <begin position="214"/>
        <end position="239"/>
    </location>
</feature>
<evidence type="ECO:0000256" key="6">
    <source>
        <dbReference type="ARBA" id="ARBA00023136"/>
    </source>
</evidence>
<dbReference type="OrthoDB" id="4109786at2"/>
<feature type="compositionally biased region" description="Basic and acidic residues" evidence="7">
    <location>
        <begin position="399"/>
        <end position="410"/>
    </location>
</feature>
<dbReference type="PROSITE" id="PS50850">
    <property type="entry name" value="MFS"/>
    <property type="match status" value="1"/>
</dbReference>
<keyword evidence="4 8" id="KW-0812">Transmembrane</keyword>
<dbReference type="InterPro" id="IPR036259">
    <property type="entry name" value="MFS_trans_sf"/>
</dbReference>
<feature type="transmembrane region" description="Helical" evidence="8">
    <location>
        <begin position="374"/>
        <end position="393"/>
    </location>
</feature>
<dbReference type="Pfam" id="PF07690">
    <property type="entry name" value="MFS_1"/>
    <property type="match status" value="1"/>
</dbReference>
<comment type="subcellular location">
    <subcellularLocation>
        <location evidence="1">Cell membrane</location>
        <topology evidence="1">Multi-pass membrane protein</topology>
    </subcellularLocation>
</comment>
<dbReference type="GeneID" id="49388095"/>
<evidence type="ECO:0000256" key="3">
    <source>
        <dbReference type="ARBA" id="ARBA00022475"/>
    </source>
</evidence>
<dbReference type="InterPro" id="IPR050171">
    <property type="entry name" value="MFS_Transporters"/>
</dbReference>
<evidence type="ECO:0000256" key="1">
    <source>
        <dbReference type="ARBA" id="ARBA00004651"/>
    </source>
</evidence>
<dbReference type="Gene3D" id="1.20.1250.20">
    <property type="entry name" value="MFS general substrate transporter like domains"/>
    <property type="match status" value="2"/>
</dbReference>